<dbReference type="GO" id="GO:0008409">
    <property type="term" value="F:5'-3' exonuclease activity"/>
    <property type="evidence" value="ECO:0007669"/>
    <property type="project" value="InterPro"/>
</dbReference>
<dbReference type="SUPFAM" id="SSF47807">
    <property type="entry name" value="5' to 3' exonuclease, C-terminal subdomain"/>
    <property type="match status" value="1"/>
</dbReference>
<evidence type="ECO:0000256" key="12">
    <source>
        <dbReference type="ARBA" id="ARBA00023125"/>
    </source>
</evidence>
<feature type="domain" description="5'-3' exonuclease" evidence="18">
    <location>
        <begin position="4"/>
        <end position="263"/>
    </location>
</feature>
<dbReference type="Gene3D" id="3.30.420.10">
    <property type="entry name" value="Ribonuclease H-like superfamily/Ribonuclease H"/>
    <property type="match status" value="1"/>
</dbReference>
<dbReference type="InterPro" id="IPR002298">
    <property type="entry name" value="DNA_polymerase_A"/>
</dbReference>
<dbReference type="AlphaFoldDB" id="A0A1G5CVK2"/>
<keyword evidence="12 16" id="KW-0238">DNA-binding</keyword>
<dbReference type="FunFam" id="1.10.150.20:FF:000002">
    <property type="entry name" value="DNA polymerase I"/>
    <property type="match status" value="1"/>
</dbReference>
<dbReference type="NCBIfam" id="NF004397">
    <property type="entry name" value="PRK05755.1"/>
    <property type="match status" value="1"/>
</dbReference>
<dbReference type="PROSITE" id="PS00447">
    <property type="entry name" value="DNA_POLYMERASE_A"/>
    <property type="match status" value="1"/>
</dbReference>
<keyword evidence="7" id="KW-0540">Nuclease</keyword>
<dbReference type="InterPro" id="IPR054690">
    <property type="entry name" value="DNA_polI_exonuclease"/>
</dbReference>
<keyword evidence="5 16" id="KW-0548">Nucleotidyltransferase</keyword>
<dbReference type="CDD" id="cd09859">
    <property type="entry name" value="PIN_53EXO"/>
    <property type="match status" value="1"/>
</dbReference>
<dbReference type="Pfam" id="PF01367">
    <property type="entry name" value="5_3_exonuc"/>
    <property type="match status" value="1"/>
</dbReference>
<dbReference type="InterPro" id="IPR020045">
    <property type="entry name" value="DNA_polI_H3TH"/>
</dbReference>
<dbReference type="Pfam" id="PF00476">
    <property type="entry name" value="DNA_pol_A"/>
    <property type="match status" value="1"/>
</dbReference>
<dbReference type="SUPFAM" id="SSF56672">
    <property type="entry name" value="DNA/RNA polymerases"/>
    <property type="match status" value="1"/>
</dbReference>
<dbReference type="GO" id="GO:0006302">
    <property type="term" value="P:double-strand break repair"/>
    <property type="evidence" value="ECO:0007669"/>
    <property type="project" value="TreeGrafter"/>
</dbReference>
<dbReference type="EMBL" id="FMUS01000003">
    <property type="protein sequence ID" value="SCY06230.1"/>
    <property type="molecule type" value="Genomic_DNA"/>
</dbReference>
<dbReference type="InterPro" id="IPR001098">
    <property type="entry name" value="DNA-dir_DNA_pol_A_palm_dom"/>
</dbReference>
<evidence type="ECO:0000256" key="13">
    <source>
        <dbReference type="ARBA" id="ARBA00023204"/>
    </source>
</evidence>
<evidence type="ECO:0000256" key="14">
    <source>
        <dbReference type="ARBA" id="ARBA00049244"/>
    </source>
</evidence>
<dbReference type="OrthoDB" id="9806424at2"/>
<dbReference type="InterPro" id="IPR036279">
    <property type="entry name" value="5-3_exonuclease_C_sf"/>
</dbReference>
<feature type="domain" description="DNA-directed DNA polymerase family A palm" evidence="19">
    <location>
        <begin position="648"/>
        <end position="854"/>
    </location>
</feature>
<dbReference type="InterPro" id="IPR029060">
    <property type="entry name" value="PIN-like_dom_sf"/>
</dbReference>
<comment type="subunit">
    <text evidence="16">Single-chain monomer with multiple functions.</text>
</comment>
<dbReference type="CDD" id="cd08637">
    <property type="entry name" value="DNA_pol_A_pol_I_C"/>
    <property type="match status" value="1"/>
</dbReference>
<organism evidence="20 21">
    <name type="scientific">Alkaliphilus peptidifermentans DSM 18978</name>
    <dbReference type="NCBI Taxonomy" id="1120976"/>
    <lineage>
        <taxon>Bacteria</taxon>
        <taxon>Bacillati</taxon>
        <taxon>Bacillota</taxon>
        <taxon>Clostridia</taxon>
        <taxon>Peptostreptococcales</taxon>
        <taxon>Natronincolaceae</taxon>
        <taxon>Alkaliphilus</taxon>
    </lineage>
</organism>
<dbReference type="SMART" id="SM00279">
    <property type="entry name" value="HhH2"/>
    <property type="match status" value="1"/>
</dbReference>
<dbReference type="CDD" id="cd09898">
    <property type="entry name" value="H3TH_53EXO"/>
    <property type="match status" value="1"/>
</dbReference>
<dbReference type="PRINTS" id="PR00868">
    <property type="entry name" value="DNAPOLI"/>
</dbReference>
<dbReference type="InterPro" id="IPR002421">
    <property type="entry name" value="5-3_exonuclease"/>
</dbReference>
<evidence type="ECO:0000256" key="5">
    <source>
        <dbReference type="ARBA" id="ARBA00022695"/>
    </source>
</evidence>
<dbReference type="InterPro" id="IPR008918">
    <property type="entry name" value="HhH2"/>
</dbReference>
<dbReference type="SMART" id="SM00475">
    <property type="entry name" value="53EXOc"/>
    <property type="match status" value="1"/>
</dbReference>
<dbReference type="InterPro" id="IPR043502">
    <property type="entry name" value="DNA/RNA_pol_sf"/>
</dbReference>
<dbReference type="Gene3D" id="1.10.150.20">
    <property type="entry name" value="5' to 3' exonuclease, C-terminal subdomain"/>
    <property type="match status" value="2"/>
</dbReference>
<dbReference type="Gene3D" id="3.40.50.1010">
    <property type="entry name" value="5'-nuclease"/>
    <property type="match status" value="1"/>
</dbReference>
<dbReference type="EC" id="2.7.7.7" evidence="2 15"/>
<dbReference type="SUPFAM" id="SSF53098">
    <property type="entry name" value="Ribonuclease H-like"/>
    <property type="match status" value="1"/>
</dbReference>
<evidence type="ECO:0000256" key="16">
    <source>
        <dbReference type="RuleBase" id="RU004460"/>
    </source>
</evidence>
<dbReference type="InterPro" id="IPR036397">
    <property type="entry name" value="RNaseH_sf"/>
</dbReference>
<comment type="catalytic activity">
    <reaction evidence="14 16">
        <text>DNA(n) + a 2'-deoxyribonucleoside 5'-triphosphate = DNA(n+1) + diphosphate</text>
        <dbReference type="Rhea" id="RHEA:22508"/>
        <dbReference type="Rhea" id="RHEA-COMP:17339"/>
        <dbReference type="Rhea" id="RHEA-COMP:17340"/>
        <dbReference type="ChEBI" id="CHEBI:33019"/>
        <dbReference type="ChEBI" id="CHEBI:61560"/>
        <dbReference type="ChEBI" id="CHEBI:173112"/>
        <dbReference type="EC" id="2.7.7.7"/>
    </reaction>
</comment>
<dbReference type="PANTHER" id="PTHR10133">
    <property type="entry name" value="DNA POLYMERASE I"/>
    <property type="match status" value="1"/>
</dbReference>
<proteinExistence type="inferred from homology"/>
<keyword evidence="6 16" id="KW-0235">DNA replication</keyword>
<dbReference type="GO" id="GO:0008408">
    <property type="term" value="F:3'-5' exonuclease activity"/>
    <property type="evidence" value="ECO:0007669"/>
    <property type="project" value="InterPro"/>
</dbReference>
<comment type="similarity">
    <text evidence="1 16">Belongs to the DNA polymerase type-A family.</text>
</comment>
<accession>A0A1G5CVK2</accession>
<dbReference type="InterPro" id="IPR018320">
    <property type="entry name" value="DNA_polymerase_1"/>
</dbReference>
<dbReference type="FunFam" id="1.20.1060.10:FF:000001">
    <property type="entry name" value="DNA polymerase I"/>
    <property type="match status" value="1"/>
</dbReference>
<dbReference type="Gene3D" id="1.20.1060.10">
    <property type="entry name" value="Taq DNA Polymerase, Chain T, domain 4"/>
    <property type="match status" value="1"/>
</dbReference>
<evidence type="ECO:0000256" key="15">
    <source>
        <dbReference type="NCBIfam" id="TIGR00593"/>
    </source>
</evidence>
<evidence type="ECO:0000259" key="18">
    <source>
        <dbReference type="SMART" id="SM00475"/>
    </source>
</evidence>
<keyword evidence="10" id="KW-0269">Exonuclease</keyword>
<dbReference type="Gene3D" id="3.30.70.370">
    <property type="match status" value="1"/>
</dbReference>
<dbReference type="Pfam" id="PF02739">
    <property type="entry name" value="5_3_exonuc_N"/>
    <property type="match status" value="1"/>
</dbReference>
<dbReference type="GO" id="GO:0003887">
    <property type="term" value="F:DNA-directed DNA polymerase activity"/>
    <property type="evidence" value="ECO:0007669"/>
    <property type="project" value="UniProtKB-UniRule"/>
</dbReference>
<protein>
    <recommendedName>
        <fullName evidence="3 15">DNA polymerase I</fullName>
        <ecNumber evidence="2 15">2.7.7.7</ecNumber>
    </recommendedName>
</protein>
<evidence type="ECO:0000256" key="4">
    <source>
        <dbReference type="ARBA" id="ARBA00022679"/>
    </source>
</evidence>
<evidence type="ECO:0000256" key="9">
    <source>
        <dbReference type="ARBA" id="ARBA00022801"/>
    </source>
</evidence>
<keyword evidence="9" id="KW-0378">Hydrolase</keyword>
<feature type="domain" description="3'-5' exonuclease" evidence="17">
    <location>
        <begin position="305"/>
        <end position="481"/>
    </location>
</feature>
<evidence type="ECO:0000259" key="19">
    <source>
        <dbReference type="SMART" id="SM00482"/>
    </source>
</evidence>
<keyword evidence="8 16" id="KW-0227">DNA damage</keyword>
<dbReference type="GO" id="GO:0003677">
    <property type="term" value="F:DNA binding"/>
    <property type="evidence" value="ECO:0007669"/>
    <property type="project" value="UniProtKB-UniRule"/>
</dbReference>
<dbReference type="InterPro" id="IPR019760">
    <property type="entry name" value="DNA-dir_DNA_pol_A_CS"/>
</dbReference>
<dbReference type="SUPFAM" id="SSF88723">
    <property type="entry name" value="PIN domain-like"/>
    <property type="match status" value="1"/>
</dbReference>
<evidence type="ECO:0000256" key="1">
    <source>
        <dbReference type="ARBA" id="ARBA00007705"/>
    </source>
</evidence>
<dbReference type="CDD" id="cd06140">
    <property type="entry name" value="DNA_polA_I_Bacillus_like_exo"/>
    <property type="match status" value="1"/>
</dbReference>
<evidence type="ECO:0000256" key="11">
    <source>
        <dbReference type="ARBA" id="ARBA00022932"/>
    </source>
</evidence>
<reference evidence="20 21" key="1">
    <citation type="submission" date="2016-10" db="EMBL/GenBank/DDBJ databases">
        <authorList>
            <person name="de Groot N.N."/>
        </authorList>
    </citation>
    <scope>NUCLEOTIDE SEQUENCE [LARGE SCALE GENOMIC DNA]</scope>
    <source>
        <strain evidence="20 21">DSM 18978</strain>
    </source>
</reference>
<dbReference type="SMART" id="SM00474">
    <property type="entry name" value="35EXOc"/>
    <property type="match status" value="1"/>
</dbReference>
<evidence type="ECO:0000256" key="2">
    <source>
        <dbReference type="ARBA" id="ARBA00012417"/>
    </source>
</evidence>
<keyword evidence="13 16" id="KW-0234">DNA repair</keyword>
<dbReference type="Pfam" id="PF22619">
    <property type="entry name" value="DNA_polI_exo1"/>
    <property type="match status" value="1"/>
</dbReference>
<name>A0A1G5CVK2_9FIRM</name>
<evidence type="ECO:0000256" key="6">
    <source>
        <dbReference type="ARBA" id="ARBA00022705"/>
    </source>
</evidence>
<dbReference type="SMART" id="SM00482">
    <property type="entry name" value="POLAc"/>
    <property type="match status" value="1"/>
</dbReference>
<dbReference type="FunFam" id="1.10.150.20:FF:000003">
    <property type="entry name" value="DNA polymerase I"/>
    <property type="match status" value="1"/>
</dbReference>
<dbReference type="GO" id="GO:0006261">
    <property type="term" value="P:DNA-templated DNA replication"/>
    <property type="evidence" value="ECO:0007669"/>
    <property type="project" value="UniProtKB-UniRule"/>
</dbReference>
<sequence length="890" mass="101206">MIKDRIVIIDGNSLINRAFYALPPLVTKDGKYTNAMYGFLTMLSKIYDEYDPEYIGVAFDLKAPTFRHKEYGDYKLGRKKMPPELAEQMAPLKEILDALNVYRIEAEGFEADDLIGTLSKYCEKKGMESLIVTGDKDALQLASKTTKILITKKGISNLATYDDDAVFQEYEVTPLQFIDLKGLMGDKSDNIPGVPGVGEKTAIKLIKQFSSIEQLIQNTNEIVADKLREKIEAHIDDAVMSKRLATIITNVPVEIELESLRKTEGNYDQIVELFKRYEFNSLINRFAIQTNKATVEKREKITHRITDLDSMIKVKDIIKDAKKVAIKSITEENNMLTDKIICISMATDKDIFFLDLRAIDDHNSVMEAIKDILEADNIEIIGHDIKKEIIHFAPYNINLKNIVFDTMIGEYLIDSAKSTYGIKELTTFYLNETIMDEEELRGKGKQQLKPSNIDSLKIEEYMCQHGNAVLELTKPIMEKIINLDLQKLYYDVELPLTEVLASMEIEGIKVDRKMLEALKIEFGDKIDLLTKDIYALAGVDFNINSPKQLGEVLFEKLELPPIKKTKTGYSTNAEVLEKLIDRHEIIPKILEYRQVTKLKSTYVDGLLSIINPITERIHSSFNQTVTTTGRISSTEPNLQNIPVKLEMGRRLRKVFVAKEGYQFVDADYSQIELRVLAHISEDVNLLDAFEKDQDIHTRTASEIFDVPMDEVTSEMRSGAKAVNFGIVYGISDFGLGGNLNISRAKAKQYIESYLEKYSNVKKYMTSSVEEAKKKGYVLTLMNRRRYLPELHSSNFNIRSFGERIAMNTPIQGSAADIIKIAMVKVYESLKKNNLKAKLILQVHDELIIEAPGDELDIVEKLLKDCMENAIELKAQLKADLSFGDTWYDAK</sequence>
<keyword evidence="11 16" id="KW-0239">DNA-directed DNA polymerase</keyword>
<evidence type="ECO:0000313" key="20">
    <source>
        <dbReference type="EMBL" id="SCY06230.1"/>
    </source>
</evidence>
<dbReference type="Proteomes" id="UP000198636">
    <property type="component" value="Unassembled WGS sequence"/>
</dbReference>
<keyword evidence="21" id="KW-1185">Reference proteome</keyword>
<dbReference type="FunFam" id="3.40.50.1010:FF:000001">
    <property type="entry name" value="DNA polymerase I"/>
    <property type="match status" value="1"/>
</dbReference>
<evidence type="ECO:0000256" key="10">
    <source>
        <dbReference type="ARBA" id="ARBA00022839"/>
    </source>
</evidence>
<dbReference type="InterPro" id="IPR012337">
    <property type="entry name" value="RNaseH-like_sf"/>
</dbReference>
<dbReference type="PANTHER" id="PTHR10133:SF27">
    <property type="entry name" value="DNA POLYMERASE NU"/>
    <property type="match status" value="1"/>
</dbReference>
<evidence type="ECO:0000313" key="21">
    <source>
        <dbReference type="Proteomes" id="UP000198636"/>
    </source>
</evidence>
<evidence type="ECO:0000259" key="17">
    <source>
        <dbReference type="SMART" id="SM00474"/>
    </source>
</evidence>
<dbReference type="STRING" id="1120976.SAMN03080606_00776"/>
<dbReference type="InterPro" id="IPR020046">
    <property type="entry name" value="5-3_exonucl_a-hlix_arch_N"/>
</dbReference>
<dbReference type="InterPro" id="IPR002562">
    <property type="entry name" value="3'-5'_exonuclease_dom"/>
</dbReference>
<dbReference type="RefSeq" id="WP_091540162.1">
    <property type="nucleotide sequence ID" value="NZ_FMUS01000003.1"/>
</dbReference>
<gene>
    <name evidence="16" type="primary">polA</name>
    <name evidence="20" type="ORF">SAMN03080606_00776</name>
</gene>
<evidence type="ECO:0000256" key="7">
    <source>
        <dbReference type="ARBA" id="ARBA00022722"/>
    </source>
</evidence>
<keyword evidence="4 16" id="KW-0808">Transferase</keyword>
<evidence type="ECO:0000256" key="8">
    <source>
        <dbReference type="ARBA" id="ARBA00022763"/>
    </source>
</evidence>
<dbReference type="NCBIfam" id="TIGR00593">
    <property type="entry name" value="pola"/>
    <property type="match status" value="1"/>
</dbReference>
<evidence type="ECO:0000256" key="3">
    <source>
        <dbReference type="ARBA" id="ARBA00020311"/>
    </source>
</evidence>